<dbReference type="EMBL" id="KL142373">
    <property type="protein sequence ID" value="KDR79597.1"/>
    <property type="molecule type" value="Genomic_DNA"/>
</dbReference>
<dbReference type="AlphaFoldDB" id="A0A067TB70"/>
<dbReference type="STRING" id="685588.A0A067TB70"/>
<sequence>MPRITANPNLAEAPDFTLDVYAIARDAIVAHHNITAEAAVERLKAAWTTDNDAKKLAWQQQELADREAAAQREQEEEDQHRNEEPQRNEQNETRETEKKKPKLNSFVANRPIATAIKLRPSRFALHKLEERDYIELSYFTPEGCAEAANNDHAVAEEAFAFSKVNDLLLVSLRPISAFKASSKVIQDDKLSWREMSISIAKINLIQCMEETGWPKDHVVALATFYLNLENHPKRQEPDGDAVLLAYQAQVRREWHIQLKNTTGEPAFDISTINDDLVKKIGVKMWNATKAQLVTSSVHFNLKILQF</sequence>
<evidence type="ECO:0000313" key="2">
    <source>
        <dbReference type="EMBL" id="KDR79597.1"/>
    </source>
</evidence>
<evidence type="ECO:0000313" key="3">
    <source>
        <dbReference type="Proteomes" id="UP000027222"/>
    </source>
</evidence>
<evidence type="ECO:0000256" key="1">
    <source>
        <dbReference type="SAM" id="MobiDB-lite"/>
    </source>
</evidence>
<organism evidence="2 3">
    <name type="scientific">Galerina marginata (strain CBS 339.88)</name>
    <dbReference type="NCBI Taxonomy" id="685588"/>
    <lineage>
        <taxon>Eukaryota</taxon>
        <taxon>Fungi</taxon>
        <taxon>Dikarya</taxon>
        <taxon>Basidiomycota</taxon>
        <taxon>Agaricomycotina</taxon>
        <taxon>Agaricomycetes</taxon>
        <taxon>Agaricomycetidae</taxon>
        <taxon>Agaricales</taxon>
        <taxon>Agaricineae</taxon>
        <taxon>Strophariaceae</taxon>
        <taxon>Galerina</taxon>
    </lineage>
</organism>
<dbReference type="OrthoDB" id="2688210at2759"/>
<reference evidence="3" key="1">
    <citation type="journal article" date="2014" name="Proc. Natl. Acad. Sci. U.S.A.">
        <title>Extensive sampling of basidiomycete genomes demonstrates inadequacy of the white-rot/brown-rot paradigm for wood decay fungi.</title>
        <authorList>
            <person name="Riley R."/>
            <person name="Salamov A.A."/>
            <person name="Brown D.W."/>
            <person name="Nagy L.G."/>
            <person name="Floudas D."/>
            <person name="Held B.W."/>
            <person name="Levasseur A."/>
            <person name="Lombard V."/>
            <person name="Morin E."/>
            <person name="Otillar R."/>
            <person name="Lindquist E.A."/>
            <person name="Sun H."/>
            <person name="LaButti K.M."/>
            <person name="Schmutz J."/>
            <person name="Jabbour D."/>
            <person name="Luo H."/>
            <person name="Baker S.E."/>
            <person name="Pisabarro A.G."/>
            <person name="Walton J.D."/>
            <person name="Blanchette R.A."/>
            <person name="Henrissat B."/>
            <person name="Martin F."/>
            <person name="Cullen D."/>
            <person name="Hibbett D.S."/>
            <person name="Grigoriev I.V."/>
        </authorList>
    </citation>
    <scope>NUCLEOTIDE SEQUENCE [LARGE SCALE GENOMIC DNA]</scope>
    <source>
        <strain evidence="3">CBS 339.88</strain>
    </source>
</reference>
<feature type="compositionally biased region" description="Basic and acidic residues" evidence="1">
    <location>
        <begin position="63"/>
        <end position="98"/>
    </location>
</feature>
<dbReference type="HOGENOM" id="CLU_052398_1_0_1"/>
<gene>
    <name evidence="2" type="ORF">GALMADRAFT_93530</name>
</gene>
<keyword evidence="3" id="KW-1185">Reference proteome</keyword>
<feature type="region of interest" description="Disordered" evidence="1">
    <location>
        <begin position="61"/>
        <end position="104"/>
    </location>
</feature>
<accession>A0A067TB70</accession>
<dbReference type="Proteomes" id="UP000027222">
    <property type="component" value="Unassembled WGS sequence"/>
</dbReference>
<proteinExistence type="predicted"/>
<protein>
    <submittedName>
        <fullName evidence="2">Uncharacterized protein</fullName>
    </submittedName>
</protein>
<name>A0A067TB70_GALM3</name>